<accession>A0AA38M6S9</accession>
<organism evidence="2 3">
    <name type="scientific">Zophobas morio</name>
    <dbReference type="NCBI Taxonomy" id="2755281"/>
    <lineage>
        <taxon>Eukaryota</taxon>
        <taxon>Metazoa</taxon>
        <taxon>Ecdysozoa</taxon>
        <taxon>Arthropoda</taxon>
        <taxon>Hexapoda</taxon>
        <taxon>Insecta</taxon>
        <taxon>Pterygota</taxon>
        <taxon>Neoptera</taxon>
        <taxon>Endopterygota</taxon>
        <taxon>Coleoptera</taxon>
        <taxon>Polyphaga</taxon>
        <taxon>Cucujiformia</taxon>
        <taxon>Tenebrionidae</taxon>
        <taxon>Zophobas</taxon>
    </lineage>
</organism>
<keyword evidence="3" id="KW-1185">Reference proteome</keyword>
<evidence type="ECO:0000313" key="2">
    <source>
        <dbReference type="EMBL" id="KAJ3644722.1"/>
    </source>
</evidence>
<evidence type="ECO:0000256" key="1">
    <source>
        <dbReference type="SAM" id="MobiDB-lite"/>
    </source>
</evidence>
<protein>
    <submittedName>
        <fullName evidence="2">Uncharacterized protein</fullName>
    </submittedName>
</protein>
<feature type="compositionally biased region" description="Basic and acidic residues" evidence="1">
    <location>
        <begin position="126"/>
        <end position="136"/>
    </location>
</feature>
<dbReference type="Proteomes" id="UP001168821">
    <property type="component" value="Unassembled WGS sequence"/>
</dbReference>
<comment type="caution">
    <text evidence="2">The sequence shown here is derived from an EMBL/GenBank/DDBJ whole genome shotgun (WGS) entry which is preliminary data.</text>
</comment>
<evidence type="ECO:0000313" key="3">
    <source>
        <dbReference type="Proteomes" id="UP001168821"/>
    </source>
</evidence>
<dbReference type="AlphaFoldDB" id="A0AA38M6S9"/>
<sequence>MTQHHNTRKTDPCQTALFPPNRRRHAQPKQYFPPLVQWYFLQLSFFVPTFRAEIMGQLVSLAVTGTSPEEDVRDGGTTSTRSLTPKLREDVSTRTVPTSRHAQGDQEPEVPPSEDQYPLSGVHATEGGRGESRNDVNESAGVDRFA</sequence>
<gene>
    <name evidence="2" type="ORF">Zmor_022432</name>
</gene>
<reference evidence="2" key="1">
    <citation type="journal article" date="2023" name="G3 (Bethesda)">
        <title>Whole genome assemblies of Zophobas morio and Tenebrio molitor.</title>
        <authorList>
            <person name="Kaur S."/>
            <person name="Stinson S.A."/>
            <person name="diCenzo G.C."/>
        </authorList>
    </citation>
    <scope>NUCLEOTIDE SEQUENCE</scope>
    <source>
        <strain evidence="2">QUZm001</strain>
    </source>
</reference>
<proteinExistence type="predicted"/>
<name>A0AA38M6S9_9CUCU</name>
<feature type="region of interest" description="Disordered" evidence="1">
    <location>
        <begin position="1"/>
        <end position="25"/>
    </location>
</feature>
<feature type="region of interest" description="Disordered" evidence="1">
    <location>
        <begin position="64"/>
        <end position="146"/>
    </location>
</feature>
<dbReference type="EMBL" id="JALNTZ010000007">
    <property type="protein sequence ID" value="KAJ3644722.1"/>
    <property type="molecule type" value="Genomic_DNA"/>
</dbReference>